<name>A0A4V2T3U5_9FIRM</name>
<reference evidence="1 2" key="1">
    <citation type="submission" date="2019-03" db="EMBL/GenBank/DDBJ databases">
        <title>Genomic Encyclopedia of Type Strains, Phase IV (KMG-IV): sequencing the most valuable type-strain genomes for metagenomic binning, comparative biology and taxonomic classification.</title>
        <authorList>
            <person name="Goeker M."/>
        </authorList>
    </citation>
    <scope>NUCLEOTIDE SEQUENCE [LARGE SCALE GENOMIC DNA]</scope>
    <source>
        <strain evidence="1 2">DSM 100013</strain>
    </source>
</reference>
<dbReference type="AlphaFoldDB" id="A0A4V2T3U5"/>
<accession>A0A4V2T3U5</accession>
<protein>
    <submittedName>
        <fullName evidence="1">Uncharacterized protein</fullName>
    </submittedName>
</protein>
<sequence length="308" mass="35569">MINSIVCWGRSKIGKCHLFSLDTNDEHEMKEAKILKRHISLLQSNLNICIDKNSLEDVIEFNGDYIDKNYIKAYKEGQTYFKDSDNYLVDKLIDSPCGAMCKVGEVEIKKLMIDIKESIKKYNSDLSIIKKVQNYCKAVSHKDHSNDSVFFKFGRDKNKDLIAFYFNIKSFILNDRYTAVEPAFVFSGDGEYPFHKHTVLHLKREGEEPKVIIWGFQSNNSKRGHGAFMLRNLEDLIRRINENIKVMNMLNGNRTYVRGPIEVISADVIPGNIPYNKLVAFYNRNGLPTITRMSDGYGVTIEIYKHIN</sequence>
<evidence type="ECO:0000313" key="2">
    <source>
        <dbReference type="Proteomes" id="UP000295504"/>
    </source>
</evidence>
<dbReference type="OrthoDB" id="9829323at2"/>
<dbReference type="RefSeq" id="WP_132848378.1">
    <property type="nucleotide sequence ID" value="NZ_CP058648.1"/>
</dbReference>
<dbReference type="Proteomes" id="UP000295504">
    <property type="component" value="Unassembled WGS sequence"/>
</dbReference>
<dbReference type="EMBL" id="SLYC01000015">
    <property type="protein sequence ID" value="TCQ02494.1"/>
    <property type="molecule type" value="Genomic_DNA"/>
</dbReference>
<proteinExistence type="predicted"/>
<comment type="caution">
    <text evidence="1">The sequence shown here is derived from an EMBL/GenBank/DDBJ whole genome shotgun (WGS) entry which is preliminary data.</text>
</comment>
<evidence type="ECO:0000313" key="1">
    <source>
        <dbReference type="EMBL" id="TCQ02494.1"/>
    </source>
</evidence>
<organism evidence="1 2">
    <name type="scientific">Serpentinicella alkaliphila</name>
    <dbReference type="NCBI Taxonomy" id="1734049"/>
    <lineage>
        <taxon>Bacteria</taxon>
        <taxon>Bacillati</taxon>
        <taxon>Bacillota</taxon>
        <taxon>Clostridia</taxon>
        <taxon>Peptostreptococcales</taxon>
        <taxon>Natronincolaceae</taxon>
        <taxon>Serpentinicella</taxon>
    </lineage>
</organism>
<keyword evidence="2" id="KW-1185">Reference proteome</keyword>
<gene>
    <name evidence="1" type="ORF">EDD79_101511</name>
</gene>